<reference evidence="4" key="1">
    <citation type="submission" date="2019-11" db="EMBL/GenBank/DDBJ databases">
        <authorList>
            <person name="Feng L."/>
        </authorList>
    </citation>
    <scope>NUCLEOTIDE SEQUENCE</scope>
    <source>
        <strain evidence="4">CTertiumLFYP3</strain>
    </source>
</reference>
<feature type="domain" description="Glucosamine/galactosamine-6-phosphate isomerase" evidence="3">
    <location>
        <begin position="11"/>
        <end position="227"/>
    </location>
</feature>
<dbReference type="EC" id="3.5.99.6" evidence="4"/>
<name>A0A6N3E7I7_9CLOT</name>
<dbReference type="AlphaFoldDB" id="A0A6N3E7I7"/>
<accession>A0A6N3E7I7</accession>
<dbReference type="CDD" id="cd01399">
    <property type="entry name" value="GlcN6P_deaminase"/>
    <property type="match status" value="1"/>
</dbReference>
<gene>
    <name evidence="4" type="primary">nagB_2</name>
    <name evidence="4" type="ORF">CTLFYP3_02122</name>
</gene>
<evidence type="ECO:0000259" key="3">
    <source>
        <dbReference type="Pfam" id="PF01182"/>
    </source>
</evidence>
<dbReference type="EMBL" id="CACRTO010000020">
    <property type="protein sequence ID" value="VYU34353.1"/>
    <property type="molecule type" value="Genomic_DNA"/>
</dbReference>
<keyword evidence="1 4" id="KW-0378">Hydrolase</keyword>
<dbReference type="InterPro" id="IPR037171">
    <property type="entry name" value="NagB/RpiA_transferase-like"/>
</dbReference>
<dbReference type="GO" id="GO:0005737">
    <property type="term" value="C:cytoplasm"/>
    <property type="evidence" value="ECO:0007669"/>
    <property type="project" value="TreeGrafter"/>
</dbReference>
<dbReference type="InterPro" id="IPR018321">
    <property type="entry name" value="Glucosamine6P_isomerase_CS"/>
</dbReference>
<dbReference type="RefSeq" id="WP_156626573.1">
    <property type="nucleotide sequence ID" value="NZ_CACRTO010000020.1"/>
</dbReference>
<evidence type="ECO:0000256" key="1">
    <source>
        <dbReference type="ARBA" id="ARBA00022801"/>
    </source>
</evidence>
<proteinExistence type="predicted"/>
<dbReference type="GO" id="GO:0005975">
    <property type="term" value="P:carbohydrate metabolic process"/>
    <property type="evidence" value="ECO:0007669"/>
    <property type="project" value="InterPro"/>
</dbReference>
<dbReference type="PANTHER" id="PTHR11280">
    <property type="entry name" value="GLUCOSAMINE-6-PHOSPHATE ISOMERASE"/>
    <property type="match status" value="1"/>
</dbReference>
<dbReference type="GO" id="GO:0042802">
    <property type="term" value="F:identical protein binding"/>
    <property type="evidence" value="ECO:0007669"/>
    <property type="project" value="TreeGrafter"/>
</dbReference>
<dbReference type="Pfam" id="PF01182">
    <property type="entry name" value="Glucosamine_iso"/>
    <property type="match status" value="1"/>
</dbReference>
<evidence type="ECO:0000313" key="4">
    <source>
        <dbReference type="EMBL" id="VYU34353.1"/>
    </source>
</evidence>
<keyword evidence="2" id="KW-0119">Carbohydrate metabolism</keyword>
<protein>
    <submittedName>
        <fullName evidence="4">Glucosamine-6-phosphate deaminase 1</fullName>
        <ecNumber evidence="4">3.5.99.6</ecNumber>
    </submittedName>
</protein>
<dbReference type="PROSITE" id="PS01161">
    <property type="entry name" value="GLC_GALNAC_ISOMERASE"/>
    <property type="match status" value="1"/>
</dbReference>
<dbReference type="GO" id="GO:0006043">
    <property type="term" value="P:glucosamine catabolic process"/>
    <property type="evidence" value="ECO:0007669"/>
    <property type="project" value="TreeGrafter"/>
</dbReference>
<dbReference type="InterPro" id="IPR006148">
    <property type="entry name" value="Glc/Gal-6P_isomerase"/>
</dbReference>
<dbReference type="GO" id="GO:0019262">
    <property type="term" value="P:N-acetylneuraminate catabolic process"/>
    <property type="evidence" value="ECO:0007669"/>
    <property type="project" value="TreeGrafter"/>
</dbReference>
<organism evidence="4">
    <name type="scientific">Clostridium tertium</name>
    <dbReference type="NCBI Taxonomy" id="1559"/>
    <lineage>
        <taxon>Bacteria</taxon>
        <taxon>Bacillati</taxon>
        <taxon>Bacillota</taxon>
        <taxon>Clostridia</taxon>
        <taxon>Eubacteriales</taxon>
        <taxon>Clostridiaceae</taxon>
        <taxon>Clostridium</taxon>
    </lineage>
</organism>
<dbReference type="Gene3D" id="3.40.50.1360">
    <property type="match status" value="1"/>
</dbReference>
<evidence type="ECO:0000256" key="2">
    <source>
        <dbReference type="ARBA" id="ARBA00023277"/>
    </source>
</evidence>
<dbReference type="GO" id="GO:0004342">
    <property type="term" value="F:glucosamine-6-phosphate deaminase activity"/>
    <property type="evidence" value="ECO:0007669"/>
    <property type="project" value="UniProtKB-EC"/>
</dbReference>
<dbReference type="InterPro" id="IPR004547">
    <property type="entry name" value="Glucosamine6P_isomerase"/>
</dbReference>
<dbReference type="PANTHER" id="PTHR11280:SF5">
    <property type="entry name" value="GLUCOSAMINE-6-PHOSPHATE ISOMERASE"/>
    <property type="match status" value="1"/>
</dbReference>
<sequence>MKVIVKKDYDEMSKDVANHIINYINNKPDSLLCFAGGDTPLKTYAYLVEAAANGQVDFSKCSFVSLDEWGGLGPETKGSCVETLYNHLYNKLPINVEKQVCFFNGKAENLEDECKRVDEFIFNKGNIDISLLGIGMNGHLGFNEPGADEEMYSGVIPLDPITKTVGSKYFEEELDLKVGITLGLKHLLNSNDVILIANASKKADIVKETVEGEISNKVPSSLARKCNSSFIYLDEEAASKLENR</sequence>
<dbReference type="SUPFAM" id="SSF100950">
    <property type="entry name" value="NagB/RpiA/CoA transferase-like"/>
    <property type="match status" value="1"/>
</dbReference>
<dbReference type="GO" id="GO:0006046">
    <property type="term" value="P:N-acetylglucosamine catabolic process"/>
    <property type="evidence" value="ECO:0007669"/>
    <property type="project" value="TreeGrafter"/>
</dbReference>